<dbReference type="OrthoDB" id="2865258at2759"/>
<dbReference type="InterPro" id="IPR010036">
    <property type="entry name" value="MDP_1_eu_arc"/>
</dbReference>
<dbReference type="GeneID" id="30989559"/>
<dbReference type="RefSeq" id="XP_020070467.1">
    <property type="nucleotide sequence ID" value="XM_020215163.1"/>
</dbReference>
<dbReference type="Proteomes" id="UP000094389">
    <property type="component" value="Unassembled WGS sequence"/>
</dbReference>
<dbReference type="GO" id="GO:0003993">
    <property type="term" value="F:acid phosphatase activity"/>
    <property type="evidence" value="ECO:0007669"/>
    <property type="project" value="TreeGrafter"/>
</dbReference>
<dbReference type="SFLD" id="SFLDG01129">
    <property type="entry name" value="C1.5:_HAD__Beta-PGM__Phosphata"/>
    <property type="match status" value="1"/>
</dbReference>
<sequence length="177" mass="20434">MEYPKVVVFDLDYTLWPCWCDTHISPPLRSKSTDVVVDKYGYELSFYKDVGDIFQDLQANGVLIVSASRTCAPAVAKKLLKLLHLNGEPAINHLDHMEWGTHSKKKHIARALEQFEEDIKFEDVILFDDEVRNKDVESIGCLFAHISNEKVGLNKIIYERALGEWRKKNKKRTKKSN</sequence>
<organism evidence="1 2">
    <name type="scientific">Cyberlindnera jadinii (strain ATCC 18201 / CBS 1600 / BCRC 20928 / JCM 3617 / NBRC 0987 / NRRL Y-1542)</name>
    <name type="common">Torula yeast</name>
    <name type="synonym">Candida utilis</name>
    <dbReference type="NCBI Taxonomy" id="983966"/>
    <lineage>
        <taxon>Eukaryota</taxon>
        <taxon>Fungi</taxon>
        <taxon>Dikarya</taxon>
        <taxon>Ascomycota</taxon>
        <taxon>Saccharomycotina</taxon>
        <taxon>Saccharomycetes</taxon>
        <taxon>Phaffomycetales</taxon>
        <taxon>Phaffomycetaceae</taxon>
        <taxon>Cyberlindnera</taxon>
    </lineage>
</organism>
<dbReference type="PANTHER" id="PTHR17901:SF14">
    <property type="entry name" value="MAGNESIUM-DEPENDENT PHOSPHATASE 1"/>
    <property type="match status" value="1"/>
</dbReference>
<proteinExistence type="predicted"/>
<dbReference type="AlphaFoldDB" id="A0A1E4S1R4"/>
<dbReference type="NCBIfam" id="TIGR01681">
    <property type="entry name" value="HAD-SF-IIIC"/>
    <property type="match status" value="1"/>
</dbReference>
<dbReference type="STRING" id="983966.A0A1E4S1R4"/>
<evidence type="ECO:0000313" key="2">
    <source>
        <dbReference type="Proteomes" id="UP000094389"/>
    </source>
</evidence>
<evidence type="ECO:0000313" key="1">
    <source>
        <dbReference type="EMBL" id="ODV73428.1"/>
    </source>
</evidence>
<dbReference type="Pfam" id="PF12689">
    <property type="entry name" value="Acid_PPase"/>
    <property type="match status" value="1"/>
</dbReference>
<dbReference type="Gene3D" id="3.40.50.1000">
    <property type="entry name" value="HAD superfamily/HAD-like"/>
    <property type="match status" value="1"/>
</dbReference>
<gene>
    <name evidence="1" type="ORF">CYBJADRAFT_167981</name>
</gene>
<dbReference type="InterPro" id="IPR023214">
    <property type="entry name" value="HAD_sf"/>
</dbReference>
<dbReference type="SFLD" id="SFLDG01131">
    <property type="entry name" value="C1.5.2:_MDP_Like"/>
    <property type="match status" value="1"/>
</dbReference>
<keyword evidence="2" id="KW-1185">Reference proteome</keyword>
<dbReference type="SFLD" id="SFLDS00003">
    <property type="entry name" value="Haloacid_Dehalogenase"/>
    <property type="match status" value="1"/>
</dbReference>
<reference evidence="1 2" key="1">
    <citation type="journal article" date="2016" name="Proc. Natl. Acad. Sci. U.S.A.">
        <title>Comparative genomics of biotechnologically important yeasts.</title>
        <authorList>
            <person name="Riley R."/>
            <person name="Haridas S."/>
            <person name="Wolfe K.H."/>
            <person name="Lopes M.R."/>
            <person name="Hittinger C.T."/>
            <person name="Goeker M."/>
            <person name="Salamov A.A."/>
            <person name="Wisecaver J.H."/>
            <person name="Long T.M."/>
            <person name="Calvey C.H."/>
            <person name="Aerts A.L."/>
            <person name="Barry K.W."/>
            <person name="Choi C."/>
            <person name="Clum A."/>
            <person name="Coughlan A.Y."/>
            <person name="Deshpande S."/>
            <person name="Douglass A.P."/>
            <person name="Hanson S.J."/>
            <person name="Klenk H.-P."/>
            <person name="LaButti K.M."/>
            <person name="Lapidus A."/>
            <person name="Lindquist E.A."/>
            <person name="Lipzen A.M."/>
            <person name="Meier-Kolthoff J.P."/>
            <person name="Ohm R.A."/>
            <person name="Otillar R.P."/>
            <person name="Pangilinan J.L."/>
            <person name="Peng Y."/>
            <person name="Rokas A."/>
            <person name="Rosa C.A."/>
            <person name="Scheuner C."/>
            <person name="Sibirny A.A."/>
            <person name="Slot J.C."/>
            <person name="Stielow J.B."/>
            <person name="Sun H."/>
            <person name="Kurtzman C.P."/>
            <person name="Blackwell M."/>
            <person name="Grigoriev I.V."/>
            <person name="Jeffries T.W."/>
        </authorList>
    </citation>
    <scope>NUCLEOTIDE SEQUENCE [LARGE SCALE GENOMIC DNA]</scope>
    <source>
        <strain evidence="2">ATCC 18201 / CBS 1600 / BCRC 20928 / JCM 3617 / NBRC 0987 / NRRL Y-1542</strain>
    </source>
</reference>
<dbReference type="PANTHER" id="PTHR17901">
    <property type="entry name" value="MAGNESIUM-DEPENDENT PHOSPHATASE 1 MDP1"/>
    <property type="match status" value="1"/>
</dbReference>
<protein>
    <submittedName>
        <fullName evidence="1">Magnesium-dependent phosphatase-1</fullName>
    </submittedName>
</protein>
<dbReference type="SUPFAM" id="SSF56784">
    <property type="entry name" value="HAD-like"/>
    <property type="match status" value="1"/>
</dbReference>
<dbReference type="NCBIfam" id="TIGR01685">
    <property type="entry name" value="MDP-1"/>
    <property type="match status" value="1"/>
</dbReference>
<dbReference type="OMA" id="GVWAWRK"/>
<name>A0A1E4S1R4_CYBJN</name>
<dbReference type="InterPro" id="IPR010033">
    <property type="entry name" value="HAD_SF_ppase_IIIC"/>
</dbReference>
<dbReference type="EMBL" id="KV453931">
    <property type="protein sequence ID" value="ODV73428.1"/>
    <property type="molecule type" value="Genomic_DNA"/>
</dbReference>
<dbReference type="InterPro" id="IPR036412">
    <property type="entry name" value="HAD-like_sf"/>
</dbReference>
<accession>A0A1E4S1R4</accession>